<evidence type="ECO:0000313" key="2">
    <source>
        <dbReference type="EMBL" id="KAK1561681.1"/>
    </source>
</evidence>
<dbReference type="Proteomes" id="UP001230504">
    <property type="component" value="Unassembled WGS sequence"/>
</dbReference>
<name>A0AAD8PIK5_9PEZI</name>
<reference evidence="2" key="1">
    <citation type="submission" date="2021-06" db="EMBL/GenBank/DDBJ databases">
        <title>Comparative genomics, transcriptomics and evolutionary studies reveal genomic signatures of adaptation to plant cell wall in hemibiotrophic fungi.</title>
        <authorList>
            <consortium name="DOE Joint Genome Institute"/>
            <person name="Baroncelli R."/>
            <person name="Diaz J.F."/>
            <person name="Benocci T."/>
            <person name="Peng M."/>
            <person name="Battaglia E."/>
            <person name="Haridas S."/>
            <person name="Andreopoulos W."/>
            <person name="Labutti K."/>
            <person name="Pangilinan J."/>
            <person name="Floch G.L."/>
            <person name="Makela M.R."/>
            <person name="Henrissat B."/>
            <person name="Grigoriev I.V."/>
            <person name="Crouch J.A."/>
            <person name="De Vries R.P."/>
            <person name="Sukno S.A."/>
            <person name="Thon M.R."/>
        </authorList>
    </citation>
    <scope>NUCLEOTIDE SEQUENCE</scope>
    <source>
        <strain evidence="2">CBS 125086</strain>
    </source>
</reference>
<feature type="transmembrane region" description="Helical" evidence="1">
    <location>
        <begin position="20"/>
        <end position="41"/>
    </location>
</feature>
<organism evidence="2 3">
    <name type="scientific">Colletotrichum navitas</name>
    <dbReference type="NCBI Taxonomy" id="681940"/>
    <lineage>
        <taxon>Eukaryota</taxon>
        <taxon>Fungi</taxon>
        <taxon>Dikarya</taxon>
        <taxon>Ascomycota</taxon>
        <taxon>Pezizomycotina</taxon>
        <taxon>Sordariomycetes</taxon>
        <taxon>Hypocreomycetidae</taxon>
        <taxon>Glomerellales</taxon>
        <taxon>Glomerellaceae</taxon>
        <taxon>Colletotrichum</taxon>
        <taxon>Colletotrichum graminicola species complex</taxon>
    </lineage>
</organism>
<dbReference type="EMBL" id="JAHLJV010000249">
    <property type="protein sequence ID" value="KAK1561681.1"/>
    <property type="molecule type" value="Genomic_DNA"/>
</dbReference>
<proteinExistence type="predicted"/>
<keyword evidence="3" id="KW-1185">Reference proteome</keyword>
<evidence type="ECO:0000256" key="1">
    <source>
        <dbReference type="SAM" id="Phobius"/>
    </source>
</evidence>
<dbReference type="AlphaFoldDB" id="A0AAD8PIK5"/>
<comment type="caution">
    <text evidence="2">The sequence shown here is derived from an EMBL/GenBank/DDBJ whole genome shotgun (WGS) entry which is preliminary data.</text>
</comment>
<gene>
    <name evidence="2" type="ORF">LY79DRAFT_178157</name>
</gene>
<evidence type="ECO:0000313" key="3">
    <source>
        <dbReference type="Proteomes" id="UP001230504"/>
    </source>
</evidence>
<sequence>MAFTRIALSALTHCNGLSLVALLPILISGYFVSLPICNIYFHPLAQYPTPRLAAATPW</sequence>
<dbReference type="RefSeq" id="XP_060406797.1">
    <property type="nucleotide sequence ID" value="XM_060551279.1"/>
</dbReference>
<keyword evidence="1" id="KW-1133">Transmembrane helix</keyword>
<keyword evidence="1" id="KW-0472">Membrane</keyword>
<protein>
    <submittedName>
        <fullName evidence="2">Uncharacterized protein</fullName>
    </submittedName>
</protein>
<accession>A0AAD8PIK5</accession>
<keyword evidence="1" id="KW-0812">Transmembrane</keyword>
<dbReference type="GeneID" id="85435519"/>